<reference evidence="2" key="1">
    <citation type="submission" date="2021-02" db="EMBL/GenBank/DDBJ databases">
        <title>PHA producing bacteria isolated from coastal sediment in Guangdong, Shenzhen.</title>
        <authorList>
            <person name="Zheng W."/>
            <person name="Yu S."/>
            <person name="Huang Y."/>
        </authorList>
    </citation>
    <scope>NUCLEOTIDE SEQUENCE</scope>
    <source>
        <strain evidence="2">TN14-10</strain>
    </source>
</reference>
<feature type="transmembrane region" description="Helical" evidence="1">
    <location>
        <begin position="190"/>
        <end position="213"/>
    </location>
</feature>
<keyword evidence="3" id="KW-1185">Reference proteome</keyword>
<feature type="transmembrane region" description="Helical" evidence="1">
    <location>
        <begin position="22"/>
        <end position="40"/>
    </location>
</feature>
<dbReference type="RefSeq" id="WP_206560869.1">
    <property type="nucleotide sequence ID" value="NZ_JAFKCZ010000008.1"/>
</dbReference>
<feature type="transmembrane region" description="Helical" evidence="1">
    <location>
        <begin position="47"/>
        <end position="67"/>
    </location>
</feature>
<feature type="transmembrane region" description="Helical" evidence="1">
    <location>
        <begin position="119"/>
        <end position="137"/>
    </location>
</feature>
<evidence type="ECO:0000313" key="2">
    <source>
        <dbReference type="EMBL" id="MBN7797422.1"/>
    </source>
</evidence>
<evidence type="ECO:0000256" key="1">
    <source>
        <dbReference type="SAM" id="Phobius"/>
    </source>
</evidence>
<feature type="transmembrane region" description="Helical" evidence="1">
    <location>
        <begin position="593"/>
        <end position="610"/>
    </location>
</feature>
<feature type="transmembrane region" description="Helical" evidence="1">
    <location>
        <begin position="255"/>
        <end position="280"/>
    </location>
</feature>
<feature type="transmembrane region" description="Helical" evidence="1">
    <location>
        <begin position="157"/>
        <end position="178"/>
    </location>
</feature>
<keyword evidence="1" id="KW-0812">Transmembrane</keyword>
<proteinExistence type="predicted"/>
<dbReference type="AlphaFoldDB" id="A0A939DH59"/>
<feature type="transmembrane region" description="Helical" evidence="1">
    <location>
        <begin position="530"/>
        <end position="553"/>
    </location>
</feature>
<evidence type="ECO:0000313" key="3">
    <source>
        <dbReference type="Proteomes" id="UP000664303"/>
    </source>
</evidence>
<comment type="caution">
    <text evidence="2">The sequence shown here is derived from an EMBL/GenBank/DDBJ whole genome shotgun (WGS) entry which is preliminary data.</text>
</comment>
<sequence length="622" mass="67755">MSTPNRERWKNNGVFSPKPENVVRFLAGWILLSLTVPPFFRYPVLEFWLLPLGVGYLLLLLFLPRLWIYLLPLCTVVLGLEPLTGRVLFNELDFLFLLTVSAGLMYHRFRLQVYRPTPVIALLAGLLAIVSLSFPAWHAFVAPPGPLYSNPVLTEYYGYAVAKGMFWALLLVPMWGHALATNKGASVDALVRGLSLAGMAVLLSLLSGVGPMAEAARPIDPMQPLIPLLVSATLHGAYHGRGATRWLGGLGTASLIGAMLVLGDALVMVGATVAAALYLLLEGRAQLRRQWRLPLAPRTAFLSLAAACLAISLGVLLLDQGRELSMAERYERWQAAFSNSGPLMAGSGAGRAALHYVNAAPSSHLSPSDFLVHNNSPRSVIQLPANPALRIGQRLRIQPQTPYNLILSARSASGGTLALRLCNRGLAGQVDRQAQCAFANLTVPADPGEFTALDLELNSSNVGGTPNLSLWPAELTVANISDSGAVEIDFIALTLNDINRLRNSSFSDGFDHWFYLDAPENYPGQTRNMYLQWILEYGWLGLALMLAMIAMLVRNSVQPHARRSLAPVYLSAVCALCLYGLVESPLISARVSWLFHFFLFSGIAGLRLGSRERQAQQRSLAV</sequence>
<keyword evidence="1" id="KW-1133">Transmembrane helix</keyword>
<gene>
    <name evidence="2" type="ORF">JYP50_12510</name>
</gene>
<dbReference type="EMBL" id="JAFKCZ010000008">
    <property type="protein sequence ID" value="MBN7797422.1"/>
    <property type="molecule type" value="Genomic_DNA"/>
</dbReference>
<accession>A0A939DH59</accession>
<organism evidence="2 3">
    <name type="scientific">Parahaliea mediterranea</name>
    <dbReference type="NCBI Taxonomy" id="651086"/>
    <lineage>
        <taxon>Bacteria</taxon>
        <taxon>Pseudomonadati</taxon>
        <taxon>Pseudomonadota</taxon>
        <taxon>Gammaproteobacteria</taxon>
        <taxon>Cellvibrionales</taxon>
        <taxon>Halieaceae</taxon>
        <taxon>Parahaliea</taxon>
    </lineage>
</organism>
<feature type="transmembrane region" description="Helical" evidence="1">
    <location>
        <begin position="87"/>
        <end position="107"/>
    </location>
</feature>
<protein>
    <submittedName>
        <fullName evidence="2">Uncharacterized protein</fullName>
    </submittedName>
</protein>
<feature type="transmembrane region" description="Helical" evidence="1">
    <location>
        <begin position="300"/>
        <end position="318"/>
    </location>
</feature>
<dbReference type="Proteomes" id="UP000664303">
    <property type="component" value="Unassembled WGS sequence"/>
</dbReference>
<keyword evidence="1" id="KW-0472">Membrane</keyword>
<feature type="transmembrane region" description="Helical" evidence="1">
    <location>
        <begin position="565"/>
        <end position="581"/>
    </location>
</feature>
<name>A0A939DH59_9GAMM</name>